<dbReference type="AlphaFoldDB" id="A0A1F5L3T1"/>
<dbReference type="RefSeq" id="XP_022483088.1">
    <property type="nucleotide sequence ID" value="XM_022637051.1"/>
</dbReference>
<keyword evidence="3" id="KW-1185">Reference proteome</keyword>
<comment type="caution">
    <text evidence="2">The sequence shown here is derived from an EMBL/GenBank/DDBJ whole genome shotgun (WGS) entry which is preliminary data.</text>
</comment>
<gene>
    <name evidence="2" type="ORF">PENARI_c039G10741</name>
</gene>
<organism evidence="2 3">
    <name type="scientific">Penicillium arizonense</name>
    <dbReference type="NCBI Taxonomy" id="1835702"/>
    <lineage>
        <taxon>Eukaryota</taxon>
        <taxon>Fungi</taxon>
        <taxon>Dikarya</taxon>
        <taxon>Ascomycota</taxon>
        <taxon>Pezizomycotina</taxon>
        <taxon>Eurotiomycetes</taxon>
        <taxon>Eurotiomycetidae</taxon>
        <taxon>Eurotiales</taxon>
        <taxon>Aspergillaceae</taxon>
        <taxon>Penicillium</taxon>
    </lineage>
</organism>
<dbReference type="EMBL" id="LXJU01000039">
    <property type="protein sequence ID" value="OGE47630.1"/>
    <property type="molecule type" value="Genomic_DNA"/>
</dbReference>
<dbReference type="Proteomes" id="UP000177622">
    <property type="component" value="Unassembled WGS sequence"/>
</dbReference>
<feature type="region of interest" description="Disordered" evidence="1">
    <location>
        <begin position="1"/>
        <end position="101"/>
    </location>
</feature>
<protein>
    <submittedName>
        <fullName evidence="2">Uncharacterized protein</fullName>
    </submittedName>
</protein>
<evidence type="ECO:0000256" key="1">
    <source>
        <dbReference type="SAM" id="MobiDB-lite"/>
    </source>
</evidence>
<name>A0A1F5L3T1_PENAI</name>
<sequence length="116" mass="12435">MTEITLQSPRDHNRRSSITSHQETDGRRLLAESTCPPSGLAPGKNDQKNSQATDHSSKATQIDGSSQVINGSVIDGKRTGSVGKHSLEGGSVKNNSKLANGNMDPKSFIAFFCRDH</sequence>
<feature type="compositionally biased region" description="Polar residues" evidence="1">
    <location>
        <begin position="48"/>
        <end position="70"/>
    </location>
</feature>
<evidence type="ECO:0000313" key="2">
    <source>
        <dbReference type="EMBL" id="OGE47630.1"/>
    </source>
</evidence>
<reference evidence="2 3" key="1">
    <citation type="journal article" date="2016" name="Sci. Rep.">
        <title>Penicillium arizonense, a new, genome sequenced fungal species, reveals a high chemical diversity in secreted metabolites.</title>
        <authorList>
            <person name="Grijseels S."/>
            <person name="Nielsen J.C."/>
            <person name="Randelovic M."/>
            <person name="Nielsen J."/>
            <person name="Nielsen K.F."/>
            <person name="Workman M."/>
            <person name="Frisvad J.C."/>
        </authorList>
    </citation>
    <scope>NUCLEOTIDE SEQUENCE [LARGE SCALE GENOMIC DNA]</scope>
    <source>
        <strain evidence="2 3">CBS 141311</strain>
    </source>
</reference>
<evidence type="ECO:0000313" key="3">
    <source>
        <dbReference type="Proteomes" id="UP000177622"/>
    </source>
</evidence>
<dbReference type="GeneID" id="34581785"/>
<proteinExistence type="predicted"/>
<accession>A0A1F5L3T1</accession>
<dbReference type="OrthoDB" id="4462099at2759"/>